<dbReference type="NCBIfam" id="NF033550">
    <property type="entry name" value="transpos_ISL3"/>
    <property type="match status" value="1"/>
</dbReference>
<dbReference type="Proteomes" id="UP000254919">
    <property type="component" value="Unassembled WGS sequence"/>
</dbReference>
<dbReference type="PANTHER" id="PTHR33498:SF1">
    <property type="entry name" value="TRANSPOSASE FOR INSERTION SEQUENCE ELEMENT IS1557"/>
    <property type="match status" value="1"/>
</dbReference>
<organism evidence="3 4">
    <name type="scientific">Roseomonas mucosa</name>
    <dbReference type="NCBI Taxonomy" id="207340"/>
    <lineage>
        <taxon>Bacteria</taxon>
        <taxon>Pseudomonadati</taxon>
        <taxon>Pseudomonadota</taxon>
        <taxon>Alphaproteobacteria</taxon>
        <taxon>Acetobacterales</taxon>
        <taxon>Roseomonadaceae</taxon>
        <taxon>Roseomonas</taxon>
    </lineage>
</organism>
<proteinExistence type="predicted"/>
<evidence type="ECO:0000259" key="2">
    <source>
        <dbReference type="Pfam" id="PF01610"/>
    </source>
</evidence>
<dbReference type="EMBL" id="UGVN01000003">
    <property type="protein sequence ID" value="SUE95508.1"/>
    <property type="molecule type" value="Genomic_DNA"/>
</dbReference>
<evidence type="ECO:0000313" key="3">
    <source>
        <dbReference type="EMBL" id="SUE95508.1"/>
    </source>
</evidence>
<accession>A0A379PKQ1</accession>
<evidence type="ECO:0000256" key="1">
    <source>
        <dbReference type="SAM" id="MobiDB-lite"/>
    </source>
</evidence>
<protein>
    <submittedName>
        <fullName evidence="3">Transposase and inactivated derivatives</fullName>
    </submittedName>
</protein>
<dbReference type="PANTHER" id="PTHR33498">
    <property type="entry name" value="TRANSPOSASE FOR INSERTION SEQUENCE ELEMENT IS1557"/>
    <property type="match status" value="1"/>
</dbReference>
<name>A0A379PKQ1_9PROT</name>
<dbReference type="InterPro" id="IPR002560">
    <property type="entry name" value="Transposase_DDE"/>
</dbReference>
<feature type="domain" description="Transposase IS204/IS1001/IS1096/IS1165 DDE" evidence="2">
    <location>
        <begin position="92"/>
        <end position="189"/>
    </location>
</feature>
<feature type="region of interest" description="Disordered" evidence="1">
    <location>
        <begin position="186"/>
        <end position="221"/>
    </location>
</feature>
<dbReference type="Pfam" id="PF01610">
    <property type="entry name" value="DDE_Tnp_ISL3"/>
    <property type="match status" value="1"/>
</dbReference>
<evidence type="ECO:0000313" key="4">
    <source>
        <dbReference type="Proteomes" id="UP000254919"/>
    </source>
</evidence>
<feature type="compositionally biased region" description="Low complexity" evidence="1">
    <location>
        <begin position="188"/>
        <end position="206"/>
    </location>
</feature>
<reference evidence="3 4" key="1">
    <citation type="submission" date="2018-06" db="EMBL/GenBank/DDBJ databases">
        <authorList>
            <consortium name="Pathogen Informatics"/>
            <person name="Doyle S."/>
        </authorList>
    </citation>
    <scope>NUCLEOTIDE SEQUENCE [LARGE SCALE GENOMIC DNA]</scope>
    <source>
        <strain evidence="3 4">NCTC13291</strain>
    </source>
</reference>
<dbReference type="AlphaFoldDB" id="A0A379PKQ1"/>
<sequence length="243" mass="26514">MTLRLQARRFRCLDPTCTRQTFAERLPEVAAAGARRTRRLGDLQRCVGLALGGEAGARLIERLAMATSPDTLLRITRAEGRDAMPAATPRVLGVDDWAWRRGHHYGTALVDLERNRAVDLLPDRQAETLAAWLRQHPGVEIVARGRAGAYADGVRQGAPGAIQVADRWHLLRNLGDAVRALVERHGNATGRAAQRTAETQAQGEPLPGVPPPLSHPPNAAQRASQASYARLIWPTLLGFPDLH</sequence>
<dbReference type="InterPro" id="IPR047951">
    <property type="entry name" value="Transpos_ISL3"/>
</dbReference>
<gene>
    <name evidence="3" type="ORF">NCTC13291_04395</name>
</gene>